<dbReference type="NCBIfam" id="NF009154">
    <property type="entry name" value="PRK12497.3-3"/>
    <property type="match status" value="1"/>
</dbReference>
<accession>A0A2M7T930</accession>
<evidence type="ECO:0000313" key="3">
    <source>
        <dbReference type="EMBL" id="PIZ40625.1"/>
    </source>
</evidence>
<sequence>MALGQSGEEFAARYLRRKNYRILQRNFRTKIGEIDIIASTGKTLIFCEVKTRLSRAYGHPIEAVTPNKQRTIRKVAELYLAMAKDLSEFDSIRFDVISILSEGSSFEVMHWEEAF</sequence>
<dbReference type="NCBIfam" id="NF009150">
    <property type="entry name" value="PRK12497.1-3"/>
    <property type="match status" value="1"/>
</dbReference>
<dbReference type="RefSeq" id="WP_286678944.1">
    <property type="nucleotide sequence ID" value="NZ_MNXI01000117.1"/>
</dbReference>
<dbReference type="PANTHER" id="PTHR34039:SF1">
    <property type="entry name" value="UPF0102 PROTEIN YRAN"/>
    <property type="match status" value="1"/>
</dbReference>
<dbReference type="NCBIfam" id="TIGR00252">
    <property type="entry name" value="YraN family protein"/>
    <property type="match status" value="1"/>
</dbReference>
<dbReference type="Gene3D" id="3.40.1350.10">
    <property type="match status" value="1"/>
</dbReference>
<proteinExistence type="inferred from homology"/>
<dbReference type="AlphaFoldDB" id="A0A2M7T930"/>
<gene>
    <name evidence="3" type="ORF">COY37_03600</name>
</gene>
<comment type="similarity">
    <text evidence="1 2">Belongs to the UPF0102 family.</text>
</comment>
<dbReference type="Pfam" id="PF02021">
    <property type="entry name" value="UPF0102"/>
    <property type="match status" value="1"/>
</dbReference>
<dbReference type="EMBL" id="PFNG01000085">
    <property type="protein sequence ID" value="PIZ40625.1"/>
    <property type="molecule type" value="Genomic_DNA"/>
</dbReference>
<dbReference type="InterPro" id="IPR011335">
    <property type="entry name" value="Restrct_endonuc-II-like"/>
</dbReference>
<protein>
    <recommendedName>
        <fullName evidence="2">UPF0102 protein COY37_03600</fullName>
    </recommendedName>
</protein>
<dbReference type="HAMAP" id="MF_00048">
    <property type="entry name" value="UPF0102"/>
    <property type="match status" value="1"/>
</dbReference>
<dbReference type="CDD" id="cd20736">
    <property type="entry name" value="PoNe_Nuclease"/>
    <property type="match status" value="1"/>
</dbReference>
<evidence type="ECO:0000313" key="4">
    <source>
        <dbReference type="Proteomes" id="UP000230956"/>
    </source>
</evidence>
<evidence type="ECO:0000256" key="1">
    <source>
        <dbReference type="ARBA" id="ARBA00006738"/>
    </source>
</evidence>
<organism evidence="3 4">
    <name type="scientific">Candidatus Aquicultor secundus</name>
    <dbReference type="NCBI Taxonomy" id="1973895"/>
    <lineage>
        <taxon>Bacteria</taxon>
        <taxon>Bacillati</taxon>
        <taxon>Actinomycetota</taxon>
        <taxon>Candidatus Aquicultoria</taxon>
        <taxon>Candidatus Aquicultorales</taxon>
        <taxon>Candidatus Aquicultoraceae</taxon>
        <taxon>Candidatus Aquicultor</taxon>
    </lineage>
</organism>
<dbReference type="SUPFAM" id="SSF52980">
    <property type="entry name" value="Restriction endonuclease-like"/>
    <property type="match status" value="1"/>
</dbReference>
<dbReference type="InterPro" id="IPR011856">
    <property type="entry name" value="tRNA_endonuc-like_dom_sf"/>
</dbReference>
<reference evidence="4" key="1">
    <citation type="submission" date="2017-09" db="EMBL/GenBank/DDBJ databases">
        <title>Depth-based differentiation of microbial function through sediment-hosted aquifers and enrichment of novel symbionts in the deep terrestrial subsurface.</title>
        <authorList>
            <person name="Probst A.J."/>
            <person name="Ladd B."/>
            <person name="Jarett J.K."/>
            <person name="Geller-Mcgrath D.E."/>
            <person name="Sieber C.M.K."/>
            <person name="Emerson J.B."/>
            <person name="Anantharaman K."/>
            <person name="Thomas B.C."/>
            <person name="Malmstrom R."/>
            <person name="Stieglmeier M."/>
            <person name="Klingl A."/>
            <person name="Woyke T."/>
            <person name="Ryan C.M."/>
            <person name="Banfield J.F."/>
        </authorList>
    </citation>
    <scope>NUCLEOTIDE SEQUENCE [LARGE SCALE GENOMIC DNA]</scope>
</reference>
<evidence type="ECO:0000256" key="2">
    <source>
        <dbReference type="HAMAP-Rule" id="MF_00048"/>
    </source>
</evidence>
<dbReference type="InterPro" id="IPR003509">
    <property type="entry name" value="UPF0102_YraN-like"/>
</dbReference>
<dbReference type="PANTHER" id="PTHR34039">
    <property type="entry name" value="UPF0102 PROTEIN YRAN"/>
    <property type="match status" value="1"/>
</dbReference>
<dbReference type="Proteomes" id="UP000230956">
    <property type="component" value="Unassembled WGS sequence"/>
</dbReference>
<dbReference type="GO" id="GO:0003676">
    <property type="term" value="F:nucleic acid binding"/>
    <property type="evidence" value="ECO:0007669"/>
    <property type="project" value="InterPro"/>
</dbReference>
<name>A0A2M7T930_9ACTN</name>
<comment type="caution">
    <text evidence="3">The sequence shown here is derived from an EMBL/GenBank/DDBJ whole genome shotgun (WGS) entry which is preliminary data.</text>
</comment>